<dbReference type="InterPro" id="IPR016186">
    <property type="entry name" value="C-type_lectin-like/link_sf"/>
</dbReference>
<dbReference type="EMBL" id="SRMA01024047">
    <property type="protein sequence ID" value="TRZ01728.1"/>
    <property type="molecule type" value="Genomic_DNA"/>
</dbReference>
<dbReference type="PANTHER" id="PTHR46490">
    <property type="entry name" value="C-TYPE LECTIN DOMAIN FAMILY 12 MEMBER A-RELATED"/>
    <property type="match status" value="1"/>
</dbReference>
<dbReference type="STRING" id="623744.A0A553RHT5"/>
<dbReference type="InterPro" id="IPR001304">
    <property type="entry name" value="C-type_lectin-like"/>
</dbReference>
<keyword evidence="6" id="KW-1185">Reference proteome</keyword>
<dbReference type="PROSITE" id="PS50041">
    <property type="entry name" value="C_TYPE_LECTIN_2"/>
    <property type="match status" value="1"/>
</dbReference>
<comment type="caution">
    <text evidence="5">The sequence shown here is derived from an EMBL/GenBank/DDBJ whole genome shotgun (WGS) entry which is preliminary data.</text>
</comment>
<dbReference type="InterPro" id="IPR016187">
    <property type="entry name" value="CTDL_fold"/>
</dbReference>
<dbReference type="PANTHER" id="PTHR46490:SF6">
    <property type="entry name" value="ASIALOGLYCOPROTEIN RECEPTOR 1-LIKE-RELATED"/>
    <property type="match status" value="1"/>
</dbReference>
<evidence type="ECO:0000256" key="2">
    <source>
        <dbReference type="ARBA" id="ARBA00023157"/>
    </source>
</evidence>
<dbReference type="Proteomes" id="UP000316079">
    <property type="component" value="Unassembled WGS sequence"/>
</dbReference>
<keyword evidence="3" id="KW-0325">Glycoprotein</keyword>
<gene>
    <name evidence="5" type="ORF">DNTS_032280</name>
</gene>
<dbReference type="AlphaFoldDB" id="A0A553RHT5"/>
<sequence>MQSEKTVQVELEEIATVEEQIETEETTPCTAQHKRIDEENVYSSLTNPAEDLYGLPSNTRYNTVNKVNLCIECDNGWRRFENSCYFLSEDRLTWQKSREQCQKKGGDLAIITNQHVQEFLSNEDGLHYWIGLSHKGTSEWMWVNNTVLTVSYWNTPAGKSYFGECGLIATNEPAEASWQPAYCKLYSQYICQKI</sequence>
<dbReference type="SMART" id="SM00034">
    <property type="entry name" value="CLECT"/>
    <property type="match status" value="1"/>
</dbReference>
<proteinExistence type="predicted"/>
<organism evidence="5 6">
    <name type="scientific">Danionella cerebrum</name>
    <dbReference type="NCBI Taxonomy" id="2873325"/>
    <lineage>
        <taxon>Eukaryota</taxon>
        <taxon>Metazoa</taxon>
        <taxon>Chordata</taxon>
        <taxon>Craniata</taxon>
        <taxon>Vertebrata</taxon>
        <taxon>Euteleostomi</taxon>
        <taxon>Actinopterygii</taxon>
        <taxon>Neopterygii</taxon>
        <taxon>Teleostei</taxon>
        <taxon>Ostariophysi</taxon>
        <taxon>Cypriniformes</taxon>
        <taxon>Danionidae</taxon>
        <taxon>Danioninae</taxon>
        <taxon>Danionella</taxon>
    </lineage>
</organism>
<dbReference type="GO" id="GO:0030246">
    <property type="term" value="F:carbohydrate binding"/>
    <property type="evidence" value="ECO:0007669"/>
    <property type="project" value="UniProtKB-KW"/>
</dbReference>
<dbReference type="OrthoDB" id="533508at2759"/>
<keyword evidence="2" id="KW-1015">Disulfide bond</keyword>
<dbReference type="EMBL" id="SRMA01024047">
    <property type="protein sequence ID" value="TRZ01727.1"/>
    <property type="molecule type" value="Genomic_DNA"/>
</dbReference>
<evidence type="ECO:0000256" key="1">
    <source>
        <dbReference type="ARBA" id="ARBA00022734"/>
    </source>
</evidence>
<dbReference type="InterPro" id="IPR052309">
    <property type="entry name" value="C-type_Lectin_Domain_Fam1"/>
</dbReference>
<reference evidence="5" key="2">
    <citation type="submission" date="2019-04" db="EMBL/GenBank/DDBJ databases">
        <authorList>
            <person name="Kadobianskyi M."/>
            <person name="Schulze L."/>
            <person name="Schuelke M."/>
            <person name="Judkewitz B."/>
        </authorList>
    </citation>
    <scope>NUCLEOTIDE SEQUENCE</scope>
    <source>
        <strain evidence="5">Bolton</strain>
        <tissue evidence="5">Whole-body</tissue>
    </source>
</reference>
<protein>
    <recommendedName>
        <fullName evidence="4">C-type lectin domain-containing protein</fullName>
    </recommendedName>
</protein>
<reference evidence="5 6" key="1">
    <citation type="journal article" date="2019" name="Sci. Data">
        <title>Hybrid genome assembly and annotation of Danionella translucida.</title>
        <authorList>
            <person name="Kadobianskyi M."/>
            <person name="Schulze L."/>
            <person name="Schuelke M."/>
            <person name="Judkewitz B."/>
        </authorList>
    </citation>
    <scope>NUCLEOTIDE SEQUENCE [LARGE SCALE GENOMIC DNA]</scope>
    <source>
        <strain evidence="5 6">Bolton</strain>
    </source>
</reference>
<evidence type="ECO:0000259" key="4">
    <source>
        <dbReference type="PROSITE" id="PS50041"/>
    </source>
</evidence>
<dbReference type="SUPFAM" id="SSF56436">
    <property type="entry name" value="C-type lectin-like"/>
    <property type="match status" value="1"/>
</dbReference>
<dbReference type="Pfam" id="PF00059">
    <property type="entry name" value="Lectin_C"/>
    <property type="match status" value="1"/>
</dbReference>
<name>A0A553RHT5_9TELE</name>
<keyword evidence="1" id="KW-0430">Lectin</keyword>
<dbReference type="Gene3D" id="3.10.100.10">
    <property type="entry name" value="Mannose-Binding Protein A, subunit A"/>
    <property type="match status" value="1"/>
</dbReference>
<feature type="domain" description="C-type lectin" evidence="4">
    <location>
        <begin position="80"/>
        <end position="192"/>
    </location>
</feature>
<accession>A0A553RHT5</accession>
<evidence type="ECO:0000256" key="3">
    <source>
        <dbReference type="ARBA" id="ARBA00023180"/>
    </source>
</evidence>
<evidence type="ECO:0000313" key="6">
    <source>
        <dbReference type="Proteomes" id="UP000316079"/>
    </source>
</evidence>
<evidence type="ECO:0000313" key="5">
    <source>
        <dbReference type="EMBL" id="TRZ01727.1"/>
    </source>
</evidence>